<feature type="transmembrane region" description="Helical" evidence="6">
    <location>
        <begin position="157"/>
        <end position="177"/>
    </location>
</feature>
<evidence type="ECO:0000256" key="6">
    <source>
        <dbReference type="SAM" id="Phobius"/>
    </source>
</evidence>
<evidence type="ECO:0000256" key="2">
    <source>
        <dbReference type="ARBA" id="ARBA00007362"/>
    </source>
</evidence>
<evidence type="ECO:0000313" key="9">
    <source>
        <dbReference type="Proteomes" id="UP001595593"/>
    </source>
</evidence>
<dbReference type="PANTHER" id="PTHR32322:SF2">
    <property type="entry name" value="EAMA DOMAIN-CONTAINING PROTEIN"/>
    <property type="match status" value="1"/>
</dbReference>
<keyword evidence="5 6" id="KW-0472">Membrane</keyword>
<dbReference type="Proteomes" id="UP001595593">
    <property type="component" value="Unassembled WGS sequence"/>
</dbReference>
<dbReference type="EMBL" id="JBHRTN010000008">
    <property type="protein sequence ID" value="MFC3124891.1"/>
    <property type="molecule type" value="Genomic_DNA"/>
</dbReference>
<sequence length="301" mass="31265">MKLAEPSGRSTADGLLFAVMCLIWGTTWVAAKLGVEAIPPILFSALRYALVGAGLLLTVPGIPALLRGPLGLRVAGTGLLVNAGTYSLLFWGIQFVASGVAGLVNMSLIVIGLYALALLRGEERASWRHALALVLGTGGLVALFYDRAGFGGGATEAWGLLAIILGSFCYCFGSVLSRPLLRHATPLQLTGAQALSGTAGLFLLSLLLEPVSMEPFAALLRPVPLASLLFMVICGTFIAYSIYLRLMDRWGSARAGLYAFVSPVVALLLGAVAFGEALGPRQILGAVLMLGAAGLALKRPG</sequence>
<feature type="transmembrane region" description="Helical" evidence="6">
    <location>
        <begin position="255"/>
        <end position="274"/>
    </location>
</feature>
<feature type="transmembrane region" description="Helical" evidence="6">
    <location>
        <begin position="12"/>
        <end position="31"/>
    </location>
</feature>
<proteinExistence type="inferred from homology"/>
<name>A0ABV7FZT4_9PROT</name>
<keyword evidence="3 6" id="KW-0812">Transmembrane</keyword>
<dbReference type="InterPro" id="IPR037185">
    <property type="entry name" value="EmrE-like"/>
</dbReference>
<feature type="transmembrane region" description="Helical" evidence="6">
    <location>
        <begin position="126"/>
        <end position="145"/>
    </location>
</feature>
<accession>A0ABV7FZT4</accession>
<feature type="domain" description="EamA" evidence="7">
    <location>
        <begin position="15"/>
        <end position="144"/>
    </location>
</feature>
<reference evidence="9" key="1">
    <citation type="journal article" date="2019" name="Int. J. Syst. Evol. Microbiol.">
        <title>The Global Catalogue of Microorganisms (GCM) 10K type strain sequencing project: providing services to taxonomists for standard genome sequencing and annotation.</title>
        <authorList>
            <consortium name="The Broad Institute Genomics Platform"/>
            <consortium name="The Broad Institute Genome Sequencing Center for Infectious Disease"/>
            <person name="Wu L."/>
            <person name="Ma J."/>
        </authorList>
    </citation>
    <scope>NUCLEOTIDE SEQUENCE [LARGE SCALE GENOMIC DNA]</scope>
    <source>
        <strain evidence="9">KCTC 52094</strain>
    </source>
</reference>
<dbReference type="PANTHER" id="PTHR32322">
    <property type="entry name" value="INNER MEMBRANE TRANSPORTER"/>
    <property type="match status" value="1"/>
</dbReference>
<organism evidence="8 9">
    <name type="scientific">Teichococcus globiformis</name>
    <dbReference type="NCBI Taxonomy" id="2307229"/>
    <lineage>
        <taxon>Bacteria</taxon>
        <taxon>Pseudomonadati</taxon>
        <taxon>Pseudomonadota</taxon>
        <taxon>Alphaproteobacteria</taxon>
        <taxon>Acetobacterales</taxon>
        <taxon>Roseomonadaceae</taxon>
        <taxon>Roseomonas</taxon>
    </lineage>
</organism>
<keyword evidence="4 6" id="KW-1133">Transmembrane helix</keyword>
<feature type="transmembrane region" description="Helical" evidence="6">
    <location>
        <begin position="99"/>
        <end position="119"/>
    </location>
</feature>
<dbReference type="InterPro" id="IPR000620">
    <property type="entry name" value="EamA_dom"/>
</dbReference>
<dbReference type="Pfam" id="PF00892">
    <property type="entry name" value="EamA"/>
    <property type="match status" value="2"/>
</dbReference>
<comment type="subcellular location">
    <subcellularLocation>
        <location evidence="1">Membrane</location>
        <topology evidence="1">Multi-pass membrane protein</topology>
    </subcellularLocation>
</comment>
<dbReference type="InterPro" id="IPR050638">
    <property type="entry name" value="AA-Vitamin_Transporters"/>
</dbReference>
<comment type="caution">
    <text evidence="8">The sequence shown here is derived from an EMBL/GenBank/DDBJ whole genome shotgun (WGS) entry which is preliminary data.</text>
</comment>
<comment type="similarity">
    <text evidence="2">Belongs to the EamA transporter family.</text>
</comment>
<feature type="transmembrane region" description="Helical" evidence="6">
    <location>
        <begin position="189"/>
        <end position="208"/>
    </location>
</feature>
<evidence type="ECO:0000256" key="1">
    <source>
        <dbReference type="ARBA" id="ARBA00004141"/>
    </source>
</evidence>
<protein>
    <submittedName>
        <fullName evidence="8">DMT family transporter</fullName>
    </submittedName>
</protein>
<feature type="transmembrane region" description="Helical" evidence="6">
    <location>
        <begin position="70"/>
        <end position="93"/>
    </location>
</feature>
<evidence type="ECO:0000259" key="7">
    <source>
        <dbReference type="Pfam" id="PF00892"/>
    </source>
</evidence>
<gene>
    <name evidence="8" type="ORF">ACFOD4_07455</name>
</gene>
<feature type="domain" description="EamA" evidence="7">
    <location>
        <begin position="158"/>
        <end position="295"/>
    </location>
</feature>
<evidence type="ECO:0000313" key="8">
    <source>
        <dbReference type="EMBL" id="MFC3124891.1"/>
    </source>
</evidence>
<keyword evidence="9" id="KW-1185">Reference proteome</keyword>
<evidence type="ECO:0000256" key="4">
    <source>
        <dbReference type="ARBA" id="ARBA00022989"/>
    </source>
</evidence>
<dbReference type="SUPFAM" id="SSF103481">
    <property type="entry name" value="Multidrug resistance efflux transporter EmrE"/>
    <property type="match status" value="1"/>
</dbReference>
<feature type="transmembrane region" description="Helical" evidence="6">
    <location>
        <begin position="37"/>
        <end position="58"/>
    </location>
</feature>
<dbReference type="RefSeq" id="WP_379595317.1">
    <property type="nucleotide sequence ID" value="NZ_JBHRTN010000008.1"/>
</dbReference>
<evidence type="ECO:0000256" key="5">
    <source>
        <dbReference type="ARBA" id="ARBA00023136"/>
    </source>
</evidence>
<evidence type="ECO:0000256" key="3">
    <source>
        <dbReference type="ARBA" id="ARBA00022692"/>
    </source>
</evidence>
<feature type="transmembrane region" description="Helical" evidence="6">
    <location>
        <begin position="223"/>
        <end position="243"/>
    </location>
</feature>